<dbReference type="EC" id="2.7.1.26" evidence="2"/>
<dbReference type="Pfam" id="PF01687">
    <property type="entry name" value="Flavokinase"/>
    <property type="match status" value="1"/>
</dbReference>
<keyword evidence="3" id="KW-0285">Flavoprotein</keyword>
<dbReference type="AlphaFoldDB" id="A0A7R9L1M3"/>
<dbReference type="InterPro" id="IPR015865">
    <property type="entry name" value="Riboflavin_kinase_bac/euk"/>
</dbReference>
<organism evidence="9">
    <name type="scientific">Medioppia subpectinata</name>
    <dbReference type="NCBI Taxonomy" id="1979941"/>
    <lineage>
        <taxon>Eukaryota</taxon>
        <taxon>Metazoa</taxon>
        <taxon>Ecdysozoa</taxon>
        <taxon>Arthropoda</taxon>
        <taxon>Chelicerata</taxon>
        <taxon>Arachnida</taxon>
        <taxon>Acari</taxon>
        <taxon>Acariformes</taxon>
        <taxon>Sarcoptiformes</taxon>
        <taxon>Oribatida</taxon>
        <taxon>Brachypylina</taxon>
        <taxon>Oppioidea</taxon>
        <taxon>Oppiidae</taxon>
        <taxon>Medioppia</taxon>
    </lineage>
</organism>
<dbReference type="GO" id="GO:0005739">
    <property type="term" value="C:mitochondrion"/>
    <property type="evidence" value="ECO:0007669"/>
    <property type="project" value="TreeGrafter"/>
</dbReference>
<dbReference type="EMBL" id="CAJPIZ010010603">
    <property type="protein sequence ID" value="CAG2112638.1"/>
    <property type="molecule type" value="Genomic_DNA"/>
</dbReference>
<reference evidence="9" key="1">
    <citation type="submission" date="2020-11" db="EMBL/GenBank/DDBJ databases">
        <authorList>
            <person name="Tran Van P."/>
        </authorList>
    </citation>
    <scope>NUCLEOTIDE SEQUENCE</scope>
</reference>
<dbReference type="Gene3D" id="2.40.30.30">
    <property type="entry name" value="Riboflavin kinase-like"/>
    <property type="match status" value="1"/>
</dbReference>
<sequence>MDLFIYNNRVITFGDKQSRPIKSTQTMSATEECRRLAEPFLVTGEVVHGFGRGSKELGIPTANVDPEVVKAIGTQLESGIYYGFCQLVPTTTATAPQVPNGVDDTTAAHESRPPVYGMVCSLGWNPQYNNTIRSLEAYILHKFDTDFYGSTLRVAICGYIRAEQKFDSLDQLIDCIHNDIKVTEREVKDLSQWSALLNGEFFVVKKNQNYNVWRDGEISTGFGFSGCGLGLGGVVEGLHLSVVAVGTTAANRADRRALNSLADFQLHGHHLVSCAPKELVIAFWQYLVLENKYNSYSESEFCRVKAA</sequence>
<evidence type="ECO:0000256" key="3">
    <source>
        <dbReference type="ARBA" id="ARBA00022630"/>
    </source>
</evidence>
<evidence type="ECO:0000313" key="9">
    <source>
        <dbReference type="EMBL" id="CAD7632208.1"/>
    </source>
</evidence>
<dbReference type="GO" id="GO:0009398">
    <property type="term" value="P:FMN biosynthetic process"/>
    <property type="evidence" value="ECO:0007669"/>
    <property type="project" value="UniProtKB-UniPathway"/>
</dbReference>
<accession>A0A7R9L1M3</accession>
<dbReference type="Proteomes" id="UP000759131">
    <property type="component" value="Unassembled WGS sequence"/>
</dbReference>
<keyword evidence="10" id="KW-1185">Reference proteome</keyword>
<dbReference type="GO" id="GO:0005524">
    <property type="term" value="F:ATP binding"/>
    <property type="evidence" value="ECO:0007669"/>
    <property type="project" value="UniProtKB-KW"/>
</dbReference>
<dbReference type="GO" id="GO:0009231">
    <property type="term" value="P:riboflavin biosynthetic process"/>
    <property type="evidence" value="ECO:0007669"/>
    <property type="project" value="InterPro"/>
</dbReference>
<dbReference type="GO" id="GO:0008531">
    <property type="term" value="F:riboflavin kinase activity"/>
    <property type="evidence" value="ECO:0007669"/>
    <property type="project" value="UniProtKB-EC"/>
</dbReference>
<protein>
    <recommendedName>
        <fullName evidence="2">riboflavin kinase</fullName>
        <ecNumber evidence="2">2.7.1.26</ecNumber>
    </recommendedName>
</protein>
<name>A0A7R9L1M3_9ACAR</name>
<evidence type="ECO:0000256" key="6">
    <source>
        <dbReference type="ARBA" id="ARBA00022741"/>
    </source>
</evidence>
<dbReference type="UniPathway" id="UPA00276">
    <property type="reaction ID" value="UER00406"/>
</dbReference>
<feature type="domain" description="Riboflavin kinase" evidence="8">
    <location>
        <begin position="35"/>
        <end position="188"/>
    </location>
</feature>
<dbReference type="InterPro" id="IPR023465">
    <property type="entry name" value="Riboflavin_kinase_dom_sf"/>
</dbReference>
<evidence type="ECO:0000256" key="4">
    <source>
        <dbReference type="ARBA" id="ARBA00022643"/>
    </source>
</evidence>
<keyword evidence="7" id="KW-0067">ATP-binding</keyword>
<evidence type="ECO:0000256" key="5">
    <source>
        <dbReference type="ARBA" id="ARBA00022679"/>
    </source>
</evidence>
<dbReference type="SMART" id="SM00904">
    <property type="entry name" value="Flavokinase"/>
    <property type="match status" value="1"/>
</dbReference>
<keyword evidence="5" id="KW-0808">Transferase</keyword>
<dbReference type="PANTHER" id="PTHR22749">
    <property type="entry name" value="RIBOFLAVIN KINASE/FMN ADENYLYLTRANSFERASE"/>
    <property type="match status" value="1"/>
</dbReference>
<evidence type="ECO:0000256" key="7">
    <source>
        <dbReference type="ARBA" id="ARBA00022840"/>
    </source>
</evidence>
<comment type="pathway">
    <text evidence="1">Cofactor biosynthesis; FMN biosynthesis; FMN from riboflavin (ATP route): step 1/1.</text>
</comment>
<evidence type="ECO:0000259" key="8">
    <source>
        <dbReference type="SMART" id="SM00904"/>
    </source>
</evidence>
<keyword evidence="4" id="KW-0288">FMN</keyword>
<evidence type="ECO:0000256" key="2">
    <source>
        <dbReference type="ARBA" id="ARBA00012105"/>
    </source>
</evidence>
<gene>
    <name evidence="9" type="ORF">OSB1V03_LOCUS12613</name>
</gene>
<proteinExistence type="predicted"/>
<dbReference type="SUPFAM" id="SSF82114">
    <property type="entry name" value="Riboflavin kinase-like"/>
    <property type="match status" value="1"/>
</dbReference>
<dbReference type="OrthoDB" id="276388at2759"/>
<dbReference type="EMBL" id="OC865178">
    <property type="protein sequence ID" value="CAD7632208.1"/>
    <property type="molecule type" value="Genomic_DNA"/>
</dbReference>
<dbReference type="InterPro" id="IPR023468">
    <property type="entry name" value="Riboflavin_kinase"/>
</dbReference>
<keyword evidence="6" id="KW-0547">Nucleotide-binding</keyword>
<evidence type="ECO:0000313" key="10">
    <source>
        <dbReference type="Proteomes" id="UP000759131"/>
    </source>
</evidence>
<dbReference type="PANTHER" id="PTHR22749:SF6">
    <property type="entry name" value="RIBOFLAVIN KINASE"/>
    <property type="match status" value="1"/>
</dbReference>
<evidence type="ECO:0000256" key="1">
    <source>
        <dbReference type="ARBA" id="ARBA00005201"/>
    </source>
</evidence>